<keyword evidence="4 6" id="KW-1133">Transmembrane helix</keyword>
<dbReference type="PANTHER" id="PTHR11266:SF80">
    <property type="entry name" value="PEROXISOMAL MEMBRANE PROTEIN 2"/>
    <property type="match status" value="1"/>
</dbReference>
<sequence>MPQEPTDARSPWERYQIALKKNPLEFVQPTGFDSTSSDRTKAITSAAMGAIGEVAAHYLKHKTLHGLSLRRLMAFAFYGGAITAPVMHFWYGFLEQVRVEGERLTSNGKLLLDRLLLTPPFLAATLFSLSVLTGASTDASRALLRKNYITALWMNWKVWTFTQYISFHYVPAHLRVLWGTTPIISASSGCIIGNAVAVWWNCYLSLSSP</sequence>
<keyword evidence="3 6" id="KW-0812">Transmembrane</keyword>
<dbReference type="PANTHER" id="PTHR11266">
    <property type="entry name" value="PEROXISOMAL MEMBRANE PROTEIN 2, PXMP2 MPV17"/>
    <property type="match status" value="1"/>
</dbReference>
<keyword evidence="8" id="KW-1185">Reference proteome</keyword>
<comment type="caution">
    <text evidence="7">The sequence shown here is derived from an EMBL/GenBank/DDBJ whole genome shotgun (WGS) entry which is preliminary data.</text>
</comment>
<evidence type="ECO:0000313" key="8">
    <source>
        <dbReference type="Proteomes" id="UP000243579"/>
    </source>
</evidence>
<evidence type="ECO:0000256" key="4">
    <source>
        <dbReference type="ARBA" id="ARBA00022989"/>
    </source>
</evidence>
<evidence type="ECO:0000313" key="7">
    <source>
        <dbReference type="EMBL" id="OQR92930.1"/>
    </source>
</evidence>
<evidence type="ECO:0000256" key="5">
    <source>
        <dbReference type="ARBA" id="ARBA00023136"/>
    </source>
</evidence>
<dbReference type="OrthoDB" id="860at2759"/>
<dbReference type="Pfam" id="PF04117">
    <property type="entry name" value="Mpv17_PMP22"/>
    <property type="match status" value="1"/>
</dbReference>
<dbReference type="EMBL" id="JNBR01000435">
    <property type="protein sequence ID" value="OQR92930.1"/>
    <property type="molecule type" value="Genomic_DNA"/>
</dbReference>
<proteinExistence type="inferred from homology"/>
<comment type="subcellular location">
    <subcellularLocation>
        <location evidence="1">Membrane</location>
        <topology evidence="1">Multi-pass membrane protein</topology>
    </subcellularLocation>
</comment>
<evidence type="ECO:0000256" key="6">
    <source>
        <dbReference type="RuleBase" id="RU363053"/>
    </source>
</evidence>
<dbReference type="AlphaFoldDB" id="A0A1V9Z519"/>
<evidence type="ECO:0000256" key="3">
    <source>
        <dbReference type="ARBA" id="ARBA00022692"/>
    </source>
</evidence>
<organism evidence="7 8">
    <name type="scientific">Achlya hypogyna</name>
    <name type="common">Oomycete</name>
    <name type="synonym">Protoachlya hypogyna</name>
    <dbReference type="NCBI Taxonomy" id="1202772"/>
    <lineage>
        <taxon>Eukaryota</taxon>
        <taxon>Sar</taxon>
        <taxon>Stramenopiles</taxon>
        <taxon>Oomycota</taxon>
        <taxon>Saprolegniomycetes</taxon>
        <taxon>Saprolegniales</taxon>
        <taxon>Achlyaceae</taxon>
        <taxon>Achlya</taxon>
    </lineage>
</organism>
<evidence type="ECO:0008006" key="9">
    <source>
        <dbReference type="Google" id="ProtNLM"/>
    </source>
</evidence>
<name>A0A1V9Z519_ACHHY</name>
<protein>
    <recommendedName>
        <fullName evidence="9">Peroxisomal membrane protein</fullName>
    </recommendedName>
</protein>
<dbReference type="GO" id="GO:0005778">
    <property type="term" value="C:peroxisomal membrane"/>
    <property type="evidence" value="ECO:0007669"/>
    <property type="project" value="TreeGrafter"/>
</dbReference>
<dbReference type="STRING" id="1202772.A0A1V9Z519"/>
<comment type="similarity">
    <text evidence="2 6">Belongs to the peroxisomal membrane protein PXMP2/4 family.</text>
</comment>
<accession>A0A1V9Z519</accession>
<feature type="transmembrane region" description="Helical" evidence="6">
    <location>
        <begin position="72"/>
        <end position="94"/>
    </location>
</feature>
<reference evidence="7 8" key="1">
    <citation type="journal article" date="2014" name="Genome Biol. Evol.">
        <title>The secreted proteins of Achlya hypogyna and Thraustotheca clavata identify the ancestral oomycete secretome and reveal gene acquisitions by horizontal gene transfer.</title>
        <authorList>
            <person name="Misner I."/>
            <person name="Blouin N."/>
            <person name="Leonard G."/>
            <person name="Richards T.A."/>
            <person name="Lane C.E."/>
        </authorList>
    </citation>
    <scope>NUCLEOTIDE SEQUENCE [LARGE SCALE GENOMIC DNA]</scope>
    <source>
        <strain evidence="7 8">ATCC 48635</strain>
    </source>
</reference>
<feature type="transmembrane region" description="Helical" evidence="6">
    <location>
        <begin position="114"/>
        <end position="135"/>
    </location>
</feature>
<gene>
    <name evidence="7" type="ORF">ACHHYP_03102</name>
</gene>
<keyword evidence="5 6" id="KW-0472">Membrane</keyword>
<dbReference type="InterPro" id="IPR007248">
    <property type="entry name" value="Mpv17_PMP22"/>
</dbReference>
<evidence type="ECO:0000256" key="2">
    <source>
        <dbReference type="ARBA" id="ARBA00006824"/>
    </source>
</evidence>
<dbReference type="Proteomes" id="UP000243579">
    <property type="component" value="Unassembled WGS sequence"/>
</dbReference>
<evidence type="ECO:0000256" key="1">
    <source>
        <dbReference type="ARBA" id="ARBA00004141"/>
    </source>
</evidence>